<dbReference type="KEGG" id="mcj:MCON_3121"/>
<keyword evidence="4 5" id="KW-0472">Membrane</keyword>
<dbReference type="InterPro" id="IPR007829">
    <property type="entry name" value="TM2"/>
</dbReference>
<accession>F4BTN7</accession>
<keyword evidence="8" id="KW-1185">Reference proteome</keyword>
<dbReference type="HOGENOM" id="CLU_081297_5_1_2"/>
<keyword evidence="3 5" id="KW-1133">Transmembrane helix</keyword>
<keyword evidence="2 5" id="KW-0812">Transmembrane</keyword>
<organism evidence="7 8">
    <name type="scientific">Methanothrix soehngenii (strain ATCC 5969 / DSM 3671 / JCM 10134 / NBRC 103675 / OCM 69 / GP-6)</name>
    <name type="common">Methanosaeta concilii</name>
    <dbReference type="NCBI Taxonomy" id="990316"/>
    <lineage>
        <taxon>Archaea</taxon>
        <taxon>Methanobacteriati</taxon>
        <taxon>Methanobacteriota</taxon>
        <taxon>Stenosarchaea group</taxon>
        <taxon>Methanomicrobia</taxon>
        <taxon>Methanotrichales</taxon>
        <taxon>Methanotrichaceae</taxon>
        <taxon>Methanothrix</taxon>
    </lineage>
</organism>
<feature type="domain" description="TM2" evidence="6">
    <location>
        <begin position="34"/>
        <end position="78"/>
    </location>
</feature>
<gene>
    <name evidence="7" type="ordered locus">MCON_3121</name>
</gene>
<protein>
    <recommendedName>
        <fullName evidence="6">TM2 domain-containing protein</fullName>
    </recommendedName>
</protein>
<evidence type="ECO:0000256" key="4">
    <source>
        <dbReference type="ARBA" id="ARBA00023136"/>
    </source>
</evidence>
<feature type="transmembrane region" description="Helical" evidence="5">
    <location>
        <begin position="64"/>
        <end position="85"/>
    </location>
</feature>
<proteinExistence type="predicted"/>
<evidence type="ECO:0000313" key="7">
    <source>
        <dbReference type="EMBL" id="AEB69422.1"/>
    </source>
</evidence>
<name>F4BTN7_METSG</name>
<dbReference type="Pfam" id="PF05154">
    <property type="entry name" value="TM2"/>
    <property type="match status" value="1"/>
</dbReference>
<evidence type="ECO:0000256" key="2">
    <source>
        <dbReference type="ARBA" id="ARBA00022692"/>
    </source>
</evidence>
<dbReference type="GO" id="GO:0016020">
    <property type="term" value="C:membrane"/>
    <property type="evidence" value="ECO:0007669"/>
    <property type="project" value="UniProtKB-SubCell"/>
</dbReference>
<evidence type="ECO:0000313" key="8">
    <source>
        <dbReference type="Proteomes" id="UP000007807"/>
    </source>
</evidence>
<evidence type="ECO:0000256" key="5">
    <source>
        <dbReference type="SAM" id="Phobius"/>
    </source>
</evidence>
<feature type="transmembrane region" description="Helical" evidence="5">
    <location>
        <begin position="38"/>
        <end position="57"/>
    </location>
</feature>
<sequence>MICPECKSCIDNAAKICPICGLRIKHLPRPANEGRSRITAALLALFLGIAGAHKFYLGSIKMGIIYILISLTAIGFAITLALSIYDAIILFTMSDEEFARNYD</sequence>
<dbReference type="Proteomes" id="UP000007807">
    <property type="component" value="Chromosome"/>
</dbReference>
<comment type="subcellular location">
    <subcellularLocation>
        <location evidence="1">Membrane</location>
        <topology evidence="1">Multi-pass membrane protein</topology>
    </subcellularLocation>
</comment>
<evidence type="ECO:0000256" key="3">
    <source>
        <dbReference type="ARBA" id="ARBA00022989"/>
    </source>
</evidence>
<reference evidence="7 8" key="1">
    <citation type="journal article" date="2011" name="J. Bacteriol.">
        <title>Complete genome sequence of Methanosaeta concilii, a specialist in aceticlastic methanogenesis.</title>
        <authorList>
            <person name="Barber R.D."/>
            <person name="Zhang L."/>
            <person name="Harnack M."/>
            <person name="Olson M.V."/>
            <person name="Kaul R."/>
            <person name="Ingram-Smith C."/>
            <person name="Smith K.S."/>
        </authorList>
    </citation>
    <scope>NUCLEOTIDE SEQUENCE [LARGE SCALE GENOMIC DNA]</scope>
    <source>
        <strain evidence="8">ATCC 5969 / DSM 3671 / JCM 10134 / NBRC 103675 / OCM 69 / GP-6</strain>
    </source>
</reference>
<dbReference type="AlphaFoldDB" id="F4BTN7"/>
<dbReference type="InParanoid" id="F4BTN7"/>
<evidence type="ECO:0000256" key="1">
    <source>
        <dbReference type="ARBA" id="ARBA00004141"/>
    </source>
</evidence>
<dbReference type="EMBL" id="CP002565">
    <property type="protein sequence ID" value="AEB69422.1"/>
    <property type="molecule type" value="Genomic_DNA"/>
</dbReference>
<evidence type="ECO:0000259" key="6">
    <source>
        <dbReference type="Pfam" id="PF05154"/>
    </source>
</evidence>